<accession>A0AA39MC34</accession>
<feature type="signal peptide" evidence="1">
    <location>
        <begin position="1"/>
        <end position="18"/>
    </location>
</feature>
<organism evidence="3 4">
    <name type="scientific">Steinernema hermaphroditum</name>
    <dbReference type="NCBI Taxonomy" id="289476"/>
    <lineage>
        <taxon>Eukaryota</taxon>
        <taxon>Metazoa</taxon>
        <taxon>Ecdysozoa</taxon>
        <taxon>Nematoda</taxon>
        <taxon>Chromadorea</taxon>
        <taxon>Rhabditida</taxon>
        <taxon>Tylenchina</taxon>
        <taxon>Panagrolaimomorpha</taxon>
        <taxon>Strongyloidoidea</taxon>
        <taxon>Steinernematidae</taxon>
        <taxon>Steinernema</taxon>
    </lineage>
</organism>
<dbReference type="CDD" id="cd00037">
    <property type="entry name" value="CLECT"/>
    <property type="match status" value="1"/>
</dbReference>
<dbReference type="EMBL" id="JAUCMV010000001">
    <property type="protein sequence ID" value="KAK0428105.1"/>
    <property type="molecule type" value="Genomic_DNA"/>
</dbReference>
<dbReference type="InterPro" id="IPR016187">
    <property type="entry name" value="CTDL_fold"/>
</dbReference>
<dbReference type="Pfam" id="PF00059">
    <property type="entry name" value="Lectin_C"/>
    <property type="match status" value="1"/>
</dbReference>
<dbReference type="InterPro" id="IPR050111">
    <property type="entry name" value="C-type_lectin/snaclec_domain"/>
</dbReference>
<dbReference type="PROSITE" id="PS50041">
    <property type="entry name" value="C_TYPE_LECTIN_2"/>
    <property type="match status" value="1"/>
</dbReference>
<dbReference type="SUPFAM" id="SSF56436">
    <property type="entry name" value="C-type lectin-like"/>
    <property type="match status" value="2"/>
</dbReference>
<dbReference type="SMART" id="SM00034">
    <property type="entry name" value="CLECT"/>
    <property type="match status" value="2"/>
</dbReference>
<reference evidence="3" key="1">
    <citation type="submission" date="2023-06" db="EMBL/GenBank/DDBJ databases">
        <title>Genomic analysis of the entomopathogenic nematode Steinernema hermaphroditum.</title>
        <authorList>
            <person name="Schwarz E.M."/>
            <person name="Heppert J.K."/>
            <person name="Baniya A."/>
            <person name="Schwartz H.T."/>
            <person name="Tan C.-H."/>
            <person name="Antoshechkin I."/>
            <person name="Sternberg P.W."/>
            <person name="Goodrich-Blair H."/>
            <person name="Dillman A.R."/>
        </authorList>
    </citation>
    <scope>NUCLEOTIDE SEQUENCE</scope>
    <source>
        <strain evidence="3">PS9179</strain>
        <tissue evidence="3">Whole animal</tissue>
    </source>
</reference>
<evidence type="ECO:0000259" key="2">
    <source>
        <dbReference type="PROSITE" id="PS50041"/>
    </source>
</evidence>
<dbReference type="InterPro" id="IPR016186">
    <property type="entry name" value="C-type_lectin-like/link_sf"/>
</dbReference>
<feature type="domain" description="C-type lectin" evidence="2">
    <location>
        <begin position="30"/>
        <end position="135"/>
    </location>
</feature>
<dbReference type="AlphaFoldDB" id="A0AA39MC34"/>
<comment type="caution">
    <text evidence="3">The sequence shown here is derived from an EMBL/GenBank/DDBJ whole genome shotgun (WGS) entry which is preliminary data.</text>
</comment>
<dbReference type="Gene3D" id="3.10.100.10">
    <property type="entry name" value="Mannose-Binding Protein A, subunit A"/>
    <property type="match status" value="2"/>
</dbReference>
<name>A0AA39MC34_9BILA</name>
<protein>
    <recommendedName>
        <fullName evidence="2">C-type lectin domain-containing protein</fullName>
    </recommendedName>
</protein>
<feature type="chain" id="PRO_5041219837" description="C-type lectin domain-containing protein" evidence="1">
    <location>
        <begin position="19"/>
        <end position="286"/>
    </location>
</feature>
<evidence type="ECO:0000313" key="3">
    <source>
        <dbReference type="EMBL" id="KAK0428105.1"/>
    </source>
</evidence>
<keyword evidence="1" id="KW-0732">Signal</keyword>
<keyword evidence="4" id="KW-1185">Reference proteome</keyword>
<dbReference type="InterPro" id="IPR001304">
    <property type="entry name" value="C-type_lectin-like"/>
</dbReference>
<proteinExistence type="predicted"/>
<dbReference type="Proteomes" id="UP001175271">
    <property type="component" value="Unassembled WGS sequence"/>
</dbReference>
<evidence type="ECO:0000256" key="1">
    <source>
        <dbReference type="SAM" id="SignalP"/>
    </source>
</evidence>
<evidence type="ECO:0000313" key="4">
    <source>
        <dbReference type="Proteomes" id="UP001175271"/>
    </source>
</evidence>
<sequence length="286" mass="31735">MVHLSLFLLSLFIFTSIAFECPTGWTPSSDKTKCFVVVQKEASFADAEVDCENRGGNLASVQSTKDNSLIRHGQDRLLWIGGQDAHSNGTWTWTDGADLKFTNWAAGEPSQFSDKNCVVMDAFTGLWEAVFCDEKFNLYVCEEVDPALNKCPKGAMCHNGYAYLFTPDQFDSWDSAAAYCRQTYKKGNLASIHDKVTDMVIRELVKNSCASNSFCEIMSLLGGRVDVQGDKSWSDGSPWDYPLTVLMDDGIAACMYIMYDDKGSAYDTSYNFSSDCSGRAICEVKI</sequence>
<gene>
    <name evidence="3" type="ORF">QR680_010608</name>
</gene>
<dbReference type="PANTHER" id="PTHR22803">
    <property type="entry name" value="MANNOSE, PHOSPHOLIPASE, LECTIN RECEPTOR RELATED"/>
    <property type="match status" value="1"/>
</dbReference>